<dbReference type="Proteomes" id="UP000237423">
    <property type="component" value="Unassembled WGS sequence"/>
</dbReference>
<dbReference type="AlphaFoldDB" id="A0A2S5CKX8"/>
<comment type="caution">
    <text evidence="1">The sequence shown here is derived from an EMBL/GenBank/DDBJ whole genome shotgun (WGS) entry which is preliminary data.</text>
</comment>
<gene>
    <name evidence="1" type="ORF">AADEFJLK_02884</name>
</gene>
<protein>
    <submittedName>
        <fullName evidence="1">Uncharacterized protein</fullName>
    </submittedName>
</protein>
<dbReference type="EMBL" id="PGFZ01000006">
    <property type="protein sequence ID" value="POZ51434.1"/>
    <property type="molecule type" value="Genomic_DNA"/>
</dbReference>
<proteinExistence type="predicted"/>
<reference evidence="1 2" key="1">
    <citation type="submission" date="2017-11" db="EMBL/GenBank/DDBJ databases">
        <title>Draft Genome Sequence of Methylobacter psychrotolerans Sph1T, an Obligate Methanotroph from Low-Temperature Environments.</title>
        <authorList>
            <person name="Oshkin I.Y."/>
            <person name="Miroshnikov K."/>
            <person name="Belova S.E."/>
            <person name="Korzhenkov A."/>
            <person name="Toshchakov S.V."/>
            <person name="Dedysh S.N."/>
        </authorList>
    </citation>
    <scope>NUCLEOTIDE SEQUENCE [LARGE SCALE GENOMIC DNA]</scope>
    <source>
        <strain evidence="1 2">Sph1</strain>
    </source>
</reference>
<organism evidence="1 2">
    <name type="scientific">Methylovulum psychrotolerans</name>
    <dbReference type="NCBI Taxonomy" id="1704499"/>
    <lineage>
        <taxon>Bacteria</taxon>
        <taxon>Pseudomonadati</taxon>
        <taxon>Pseudomonadota</taxon>
        <taxon>Gammaproteobacteria</taxon>
        <taxon>Methylococcales</taxon>
        <taxon>Methylococcaceae</taxon>
        <taxon>Methylovulum</taxon>
    </lineage>
</organism>
<accession>A0A2S5CKX8</accession>
<evidence type="ECO:0000313" key="2">
    <source>
        <dbReference type="Proteomes" id="UP000237423"/>
    </source>
</evidence>
<sequence length="67" mass="7529">MTLTISATAKGRKINWGGVGSISNTIEQPICKQCWTICGNSHKKPRKRMRKLSPLMYDCSFTLAKQN</sequence>
<name>A0A2S5CKX8_9GAMM</name>
<evidence type="ECO:0000313" key="1">
    <source>
        <dbReference type="EMBL" id="POZ51434.1"/>
    </source>
</evidence>